<dbReference type="PRINTS" id="PR00111">
    <property type="entry name" value="ABHYDROLASE"/>
</dbReference>
<dbReference type="InterPro" id="IPR050266">
    <property type="entry name" value="AB_hydrolase_sf"/>
</dbReference>
<feature type="domain" description="AB hydrolase-1" evidence="1">
    <location>
        <begin position="26"/>
        <end position="264"/>
    </location>
</feature>
<dbReference type="Pfam" id="PF12697">
    <property type="entry name" value="Abhydrolase_6"/>
    <property type="match status" value="1"/>
</dbReference>
<dbReference type="RefSeq" id="WP_040049332.1">
    <property type="nucleotide sequence ID" value="NZ_FCNV02000013.1"/>
</dbReference>
<protein>
    <submittedName>
        <fullName evidence="2">3-oxoadipate enol-lactonase</fullName>
    </submittedName>
</protein>
<evidence type="ECO:0000313" key="2">
    <source>
        <dbReference type="EMBL" id="SAL44777.1"/>
    </source>
</evidence>
<evidence type="ECO:0000259" key="1">
    <source>
        <dbReference type="Pfam" id="PF12697"/>
    </source>
</evidence>
<dbReference type="GO" id="GO:0003824">
    <property type="term" value="F:catalytic activity"/>
    <property type="evidence" value="ECO:0007669"/>
    <property type="project" value="InterPro"/>
</dbReference>
<reference evidence="2 3" key="1">
    <citation type="submission" date="2016-01" db="EMBL/GenBank/DDBJ databases">
        <authorList>
            <person name="Peeters C."/>
        </authorList>
    </citation>
    <scope>NUCLEOTIDE SEQUENCE [LARGE SCALE GENOMIC DNA]</scope>
    <source>
        <strain evidence="2">LMG 29315</strain>
    </source>
</reference>
<dbReference type="PANTHER" id="PTHR43798">
    <property type="entry name" value="MONOACYLGLYCEROL LIPASE"/>
    <property type="match status" value="1"/>
</dbReference>
<gene>
    <name evidence="2" type="ORF">AWB72_04708</name>
</gene>
<organism evidence="2 3">
    <name type="scientific">Caballeronia concitans</name>
    <dbReference type="NCBI Taxonomy" id="1777133"/>
    <lineage>
        <taxon>Bacteria</taxon>
        <taxon>Pseudomonadati</taxon>
        <taxon>Pseudomonadota</taxon>
        <taxon>Betaproteobacteria</taxon>
        <taxon>Burkholderiales</taxon>
        <taxon>Burkholderiaceae</taxon>
        <taxon>Caballeronia</taxon>
    </lineage>
</organism>
<dbReference type="OrthoDB" id="5297561at2"/>
<dbReference type="InterPro" id="IPR000073">
    <property type="entry name" value="AB_hydrolase_1"/>
</dbReference>
<proteinExistence type="predicted"/>
<dbReference type="InterPro" id="IPR000639">
    <property type="entry name" value="Epox_hydrolase-like"/>
</dbReference>
<dbReference type="PRINTS" id="PR00412">
    <property type="entry name" value="EPOXHYDRLASE"/>
</dbReference>
<sequence length="276" mass="28959">MMLDIDGHCAYAYTGGKPFDAARPAVVFIHGAQHDHSVWALQTRYFAHHGFGVLAVDLPGHGRSDGPARRDIGALADWLAGLLDAAGASKAILVGHSMGSLVALDASARHPERVAGLALVATAAPMTVSDALLDAAREHEPQAIAMVNQWSHSTIAAKPSSPAPGFWLQGMNQRLMERIGALGEAQLFHTDFSACNAYTDALDRAASVRCPVCVLSGKRDVMTPPRASRALVDALRKAGAPVQTVELDGGHALMTEQPDAVLDALFSFALACAKAG</sequence>
<dbReference type="PANTHER" id="PTHR43798:SF33">
    <property type="entry name" value="HYDROLASE, PUTATIVE (AFU_ORTHOLOGUE AFUA_2G14860)-RELATED"/>
    <property type="match status" value="1"/>
</dbReference>
<dbReference type="EMBL" id="FCNV02000013">
    <property type="protein sequence ID" value="SAL44777.1"/>
    <property type="molecule type" value="Genomic_DNA"/>
</dbReference>
<name>A0A658R3K3_9BURK</name>
<dbReference type="Gene3D" id="3.40.50.1820">
    <property type="entry name" value="alpha/beta hydrolase"/>
    <property type="match status" value="1"/>
</dbReference>
<dbReference type="AlphaFoldDB" id="A0A658R3K3"/>
<dbReference type="GO" id="GO:0016020">
    <property type="term" value="C:membrane"/>
    <property type="evidence" value="ECO:0007669"/>
    <property type="project" value="TreeGrafter"/>
</dbReference>
<comment type="caution">
    <text evidence="2">The sequence shown here is derived from an EMBL/GenBank/DDBJ whole genome shotgun (WGS) entry which is preliminary data.</text>
</comment>
<keyword evidence="3" id="KW-1185">Reference proteome</keyword>
<dbReference type="SUPFAM" id="SSF53474">
    <property type="entry name" value="alpha/beta-Hydrolases"/>
    <property type="match status" value="1"/>
</dbReference>
<accession>A0A658R3K3</accession>
<dbReference type="Proteomes" id="UP000198263">
    <property type="component" value="Unassembled WGS sequence"/>
</dbReference>
<dbReference type="InterPro" id="IPR029058">
    <property type="entry name" value="AB_hydrolase_fold"/>
</dbReference>
<evidence type="ECO:0000313" key="3">
    <source>
        <dbReference type="Proteomes" id="UP000198263"/>
    </source>
</evidence>